<dbReference type="NCBIfam" id="TIGR02494">
    <property type="entry name" value="PFLE_PFLC"/>
    <property type="match status" value="1"/>
</dbReference>
<dbReference type="Pfam" id="PF13353">
    <property type="entry name" value="Fer4_12"/>
    <property type="match status" value="1"/>
</dbReference>
<evidence type="ECO:0000256" key="4">
    <source>
        <dbReference type="ARBA" id="ARBA00022691"/>
    </source>
</evidence>
<evidence type="ECO:0000256" key="3">
    <source>
        <dbReference type="ARBA" id="ARBA00022485"/>
    </source>
</evidence>
<dbReference type="Gene3D" id="3.20.20.70">
    <property type="entry name" value="Aldolase class I"/>
    <property type="match status" value="1"/>
</dbReference>
<dbReference type="AlphaFoldDB" id="A0A949K4Z2"/>
<evidence type="ECO:0000256" key="9">
    <source>
        <dbReference type="ARBA" id="ARBA00047365"/>
    </source>
</evidence>
<dbReference type="InterPro" id="IPR007197">
    <property type="entry name" value="rSAM"/>
</dbReference>
<dbReference type="PROSITE" id="PS01087">
    <property type="entry name" value="RADICAL_ACTIVATING"/>
    <property type="match status" value="1"/>
</dbReference>
<keyword evidence="6" id="KW-0560">Oxidoreductase</keyword>
<sequence>MEGSITGIVFDLEKFAVVDGPGVRTAIFLKGCPLQCIWCHNPESQEPKPQSLYSPNLCIRCGACIRACGRDALSMGTEGIVKDSGRCRHELLCAEACPAGAMKRSGKTMTAEAVYREAAKNKNFYRNSNGGVTASGGEPLMQWKFVKEIFRLCRTDGIHTALDTCGFAKTSHLQEVLAYTDLVMYDLKAMDSSLHKKFTGVPNEKILENLKVVAESGVPYLIRIPLIPHYNATLANITATGEFLRGLRKPVHIELLPYHNMAKAKYDWIKGFYDLNDLECLTDEEISQFGTLLEHMGFPVQIGG</sequence>
<dbReference type="InterPro" id="IPR058240">
    <property type="entry name" value="rSAM_sf"/>
</dbReference>
<dbReference type="PROSITE" id="PS51379">
    <property type="entry name" value="4FE4S_FER_2"/>
    <property type="match status" value="1"/>
</dbReference>
<dbReference type="SFLD" id="SFLDS00029">
    <property type="entry name" value="Radical_SAM"/>
    <property type="match status" value="1"/>
</dbReference>
<dbReference type="CDD" id="cd01335">
    <property type="entry name" value="Radical_SAM"/>
    <property type="match status" value="1"/>
</dbReference>
<dbReference type="PROSITE" id="PS00198">
    <property type="entry name" value="4FE4S_FER_1"/>
    <property type="match status" value="1"/>
</dbReference>
<evidence type="ECO:0000259" key="10">
    <source>
        <dbReference type="PROSITE" id="PS51379"/>
    </source>
</evidence>
<dbReference type="InterPro" id="IPR017900">
    <property type="entry name" value="4Fe4S_Fe_S_CS"/>
</dbReference>
<evidence type="ECO:0000256" key="1">
    <source>
        <dbReference type="ARBA" id="ARBA00001966"/>
    </source>
</evidence>
<dbReference type="SFLD" id="SFLDG01118">
    <property type="entry name" value="activating_enzymes__group_2"/>
    <property type="match status" value="1"/>
</dbReference>
<keyword evidence="4" id="KW-0949">S-adenosyl-L-methionine</keyword>
<dbReference type="InterPro" id="IPR012839">
    <property type="entry name" value="Organic_radical_activase"/>
</dbReference>
<dbReference type="Gene3D" id="3.30.70.20">
    <property type="match status" value="1"/>
</dbReference>
<dbReference type="InterPro" id="IPR013785">
    <property type="entry name" value="Aldolase_TIM"/>
</dbReference>
<evidence type="ECO:0000313" key="12">
    <source>
        <dbReference type="EMBL" id="MBU9735703.1"/>
    </source>
</evidence>
<dbReference type="GO" id="GO:0051539">
    <property type="term" value="F:4 iron, 4 sulfur cluster binding"/>
    <property type="evidence" value="ECO:0007669"/>
    <property type="project" value="UniProtKB-KW"/>
</dbReference>
<feature type="domain" description="4Fe-4S ferredoxin-type" evidence="10">
    <location>
        <begin position="49"/>
        <end position="78"/>
    </location>
</feature>
<evidence type="ECO:0000259" key="11">
    <source>
        <dbReference type="PROSITE" id="PS51918"/>
    </source>
</evidence>
<dbReference type="Pfam" id="PF04055">
    <property type="entry name" value="Radical_SAM"/>
    <property type="match status" value="1"/>
</dbReference>
<evidence type="ECO:0000256" key="2">
    <source>
        <dbReference type="ARBA" id="ARBA00009777"/>
    </source>
</evidence>
<evidence type="ECO:0000256" key="6">
    <source>
        <dbReference type="ARBA" id="ARBA00023002"/>
    </source>
</evidence>
<dbReference type="PANTHER" id="PTHR30352">
    <property type="entry name" value="PYRUVATE FORMATE-LYASE-ACTIVATING ENZYME"/>
    <property type="match status" value="1"/>
</dbReference>
<name>A0A949K4Z2_9FIRM</name>
<dbReference type="Proteomes" id="UP000712157">
    <property type="component" value="Unassembled WGS sequence"/>
</dbReference>
<evidence type="ECO:0000313" key="13">
    <source>
        <dbReference type="Proteomes" id="UP000712157"/>
    </source>
</evidence>
<dbReference type="InterPro" id="IPR017896">
    <property type="entry name" value="4Fe4S_Fe-S-bd"/>
</dbReference>
<dbReference type="EMBL" id="JAHQCW010000004">
    <property type="protein sequence ID" value="MBU9735703.1"/>
    <property type="molecule type" value="Genomic_DNA"/>
</dbReference>
<dbReference type="PIRSF" id="PIRSF000371">
    <property type="entry name" value="PFL_act_enz"/>
    <property type="match status" value="1"/>
</dbReference>
<dbReference type="SFLD" id="SFLDG01066">
    <property type="entry name" value="organic_radical-activating_enz"/>
    <property type="match status" value="1"/>
</dbReference>
<dbReference type="InterPro" id="IPR001989">
    <property type="entry name" value="Radical_activat_CS"/>
</dbReference>
<dbReference type="PROSITE" id="PS51918">
    <property type="entry name" value="RADICAL_SAM"/>
    <property type="match status" value="1"/>
</dbReference>
<dbReference type="RefSeq" id="WP_158342332.1">
    <property type="nucleotide sequence ID" value="NZ_JAHQCW010000004.1"/>
</dbReference>
<feature type="domain" description="Radical SAM core" evidence="11">
    <location>
        <begin position="18"/>
        <end position="304"/>
    </location>
</feature>
<keyword evidence="8" id="KW-0411">Iron-sulfur</keyword>
<dbReference type="InterPro" id="IPR040074">
    <property type="entry name" value="BssD/PflA/YjjW"/>
</dbReference>
<comment type="caution">
    <text evidence="12">The sequence shown here is derived from an EMBL/GenBank/DDBJ whole genome shotgun (WGS) entry which is preliminary data.</text>
</comment>
<evidence type="ECO:0000256" key="8">
    <source>
        <dbReference type="ARBA" id="ARBA00023014"/>
    </source>
</evidence>
<dbReference type="PANTHER" id="PTHR30352:SF4">
    <property type="entry name" value="PYRUVATE FORMATE-LYASE 2-ACTIVATING ENZYME"/>
    <property type="match status" value="1"/>
</dbReference>
<dbReference type="GO" id="GO:0046872">
    <property type="term" value="F:metal ion binding"/>
    <property type="evidence" value="ECO:0007669"/>
    <property type="project" value="UniProtKB-KW"/>
</dbReference>
<organism evidence="12 13">
    <name type="scientific">Diplocloster agilis</name>
    <dbReference type="NCBI Taxonomy" id="2850323"/>
    <lineage>
        <taxon>Bacteria</taxon>
        <taxon>Bacillati</taxon>
        <taxon>Bacillota</taxon>
        <taxon>Clostridia</taxon>
        <taxon>Lachnospirales</taxon>
        <taxon>Lachnospiraceae</taxon>
        <taxon>Diplocloster</taxon>
    </lineage>
</organism>
<keyword evidence="3" id="KW-0004">4Fe-4S</keyword>
<keyword evidence="5" id="KW-0479">Metal-binding</keyword>
<dbReference type="SUPFAM" id="SSF102114">
    <property type="entry name" value="Radical SAM enzymes"/>
    <property type="match status" value="1"/>
</dbReference>
<evidence type="ECO:0000256" key="5">
    <source>
        <dbReference type="ARBA" id="ARBA00022723"/>
    </source>
</evidence>
<keyword evidence="7" id="KW-0408">Iron</keyword>
<dbReference type="GO" id="GO:0016491">
    <property type="term" value="F:oxidoreductase activity"/>
    <property type="evidence" value="ECO:0007669"/>
    <property type="project" value="UniProtKB-KW"/>
</dbReference>
<gene>
    <name evidence="12" type="ORF">KTH89_04080</name>
</gene>
<reference evidence="12" key="1">
    <citation type="submission" date="2021-06" db="EMBL/GenBank/DDBJ databases">
        <title>Description of novel taxa of the family Lachnospiraceae.</title>
        <authorList>
            <person name="Chaplin A.V."/>
            <person name="Sokolova S.R."/>
            <person name="Pikina A.P."/>
            <person name="Korzhanova M."/>
            <person name="Belova V."/>
            <person name="Korostin D."/>
            <person name="Efimov B.A."/>
        </authorList>
    </citation>
    <scope>NUCLEOTIDE SEQUENCE</scope>
    <source>
        <strain evidence="12">ASD5720</strain>
    </source>
</reference>
<evidence type="ECO:0000256" key="7">
    <source>
        <dbReference type="ARBA" id="ARBA00023004"/>
    </source>
</evidence>
<accession>A0A949K4Z2</accession>
<protein>
    <submittedName>
        <fullName evidence="12">Glycyl-radical enzyme activating protein</fullName>
    </submittedName>
</protein>
<keyword evidence="13" id="KW-1185">Reference proteome</keyword>
<comment type="cofactor">
    <cofactor evidence="1">
        <name>[4Fe-4S] cluster</name>
        <dbReference type="ChEBI" id="CHEBI:49883"/>
    </cofactor>
</comment>
<comment type="similarity">
    <text evidence="2">Belongs to the organic radical-activating enzymes family.</text>
</comment>
<dbReference type="SUPFAM" id="SSF54862">
    <property type="entry name" value="4Fe-4S ferredoxins"/>
    <property type="match status" value="1"/>
</dbReference>
<dbReference type="InterPro" id="IPR034457">
    <property type="entry name" value="Organic_radical-activating"/>
</dbReference>
<proteinExistence type="inferred from homology"/>
<comment type="catalytic activity">
    <reaction evidence="9">
        <text>glycyl-[protein] + reduced [flavodoxin] + S-adenosyl-L-methionine = glycin-2-yl radical-[protein] + semiquinone [flavodoxin] + 5'-deoxyadenosine + L-methionine + H(+)</text>
        <dbReference type="Rhea" id="RHEA:61976"/>
        <dbReference type="Rhea" id="RHEA-COMP:10622"/>
        <dbReference type="Rhea" id="RHEA-COMP:14480"/>
        <dbReference type="Rhea" id="RHEA-COMP:15993"/>
        <dbReference type="Rhea" id="RHEA-COMP:15994"/>
        <dbReference type="ChEBI" id="CHEBI:15378"/>
        <dbReference type="ChEBI" id="CHEBI:17319"/>
        <dbReference type="ChEBI" id="CHEBI:29947"/>
        <dbReference type="ChEBI" id="CHEBI:32722"/>
        <dbReference type="ChEBI" id="CHEBI:57618"/>
        <dbReference type="ChEBI" id="CHEBI:57844"/>
        <dbReference type="ChEBI" id="CHEBI:59789"/>
        <dbReference type="ChEBI" id="CHEBI:140311"/>
    </reaction>
</comment>